<reference evidence="2" key="1">
    <citation type="journal article" date="2023" name="Front. Microbiol.">
        <title>Genomic-based phylogenetic and metabolic analyses of the genus Natronomonas, and description of Natronomonas aquatica sp. nov.</title>
        <authorList>
            <person name="Garcia-Roldan A."/>
            <person name="Duran-Viseras A."/>
            <person name="de la Haba R.R."/>
            <person name="Corral P."/>
            <person name="Sanchez-Porro C."/>
            <person name="Ventosa A."/>
        </authorList>
    </citation>
    <scope>NUCLEOTIDE SEQUENCE</scope>
    <source>
        <strain evidence="2">F2-12</strain>
    </source>
</reference>
<dbReference type="GO" id="GO:0005886">
    <property type="term" value="C:plasma membrane"/>
    <property type="evidence" value="ECO:0007669"/>
    <property type="project" value="UniProtKB-SubCell"/>
</dbReference>
<comment type="caution">
    <text evidence="2">The sequence shown here is derived from an EMBL/GenBank/DDBJ whole genome shotgun (WGS) entry which is preliminary data.</text>
</comment>
<dbReference type="AlphaFoldDB" id="A0A9R1D5T1"/>
<organism evidence="2 3">
    <name type="scientific">Natronomonas aquatica</name>
    <dbReference type="NCBI Taxonomy" id="2841590"/>
    <lineage>
        <taxon>Archaea</taxon>
        <taxon>Methanobacteriati</taxon>
        <taxon>Methanobacteriota</taxon>
        <taxon>Stenosarchaea group</taxon>
        <taxon>Halobacteria</taxon>
        <taxon>Halobacteriales</taxon>
        <taxon>Natronomonadaceae</taxon>
        <taxon>Natronomonas</taxon>
    </lineage>
</organism>
<dbReference type="GO" id="GO:0005506">
    <property type="term" value="F:iron ion binding"/>
    <property type="evidence" value="ECO:0007669"/>
    <property type="project" value="UniProtKB-UniRule"/>
</dbReference>
<dbReference type="Pfam" id="PF15461">
    <property type="entry name" value="BCD"/>
    <property type="match status" value="1"/>
</dbReference>
<accession>A0A9R1D5T1</accession>
<dbReference type="NCBIfam" id="TIGR03753">
    <property type="entry name" value="blh_monoox"/>
    <property type="match status" value="1"/>
</dbReference>
<keyword evidence="3" id="KW-1185">Reference proteome</keyword>
<feature type="transmembrane region" description="Helical" evidence="1">
    <location>
        <begin position="87"/>
        <end position="115"/>
    </location>
</feature>
<dbReference type="GO" id="GO:0003834">
    <property type="term" value="F:beta-carotene 15,15'-dioxygenase activity"/>
    <property type="evidence" value="ECO:0007669"/>
    <property type="project" value="UniProtKB-EC"/>
</dbReference>
<keyword evidence="1" id="KW-0472">Membrane</keyword>
<feature type="transmembrane region" description="Helical" evidence="1">
    <location>
        <begin position="50"/>
        <end position="67"/>
    </location>
</feature>
<comment type="cofactor">
    <cofactor evidence="1">
        <name>Fe(2+)</name>
        <dbReference type="ChEBI" id="CHEBI:29033"/>
    </cofactor>
</comment>
<dbReference type="EC" id="1.13.11.63" evidence="1"/>
<evidence type="ECO:0000313" key="3">
    <source>
        <dbReference type="Proteomes" id="UP001139494"/>
    </source>
</evidence>
<comment type="function">
    <text evidence="1">Catalyzes the cleavage of beta-carotene at its central double bond (15,15') to yield two molecules of all-trans-retinal.</text>
</comment>
<dbReference type="GO" id="GO:0010436">
    <property type="term" value="F:carotenoid dioxygenase activity"/>
    <property type="evidence" value="ECO:0007669"/>
    <property type="project" value="UniProtKB-UniRule"/>
</dbReference>
<dbReference type="RefSeq" id="WP_256029470.1">
    <property type="nucleotide sequence ID" value="NZ_JAHLKM010000008.1"/>
</dbReference>
<dbReference type="Proteomes" id="UP001139494">
    <property type="component" value="Unassembled WGS sequence"/>
</dbReference>
<feature type="transmembrane region" description="Helical" evidence="1">
    <location>
        <begin position="223"/>
        <end position="246"/>
    </location>
</feature>
<gene>
    <name evidence="2" type="ORF">KM295_08125</name>
</gene>
<feature type="transmembrane region" description="Helical" evidence="1">
    <location>
        <begin position="311"/>
        <end position="336"/>
    </location>
</feature>
<keyword evidence="1" id="KW-0560">Oxidoreductase</keyword>
<keyword evidence="1" id="KW-0812">Transmembrane</keyword>
<comment type="similarity">
    <text evidence="1">Belongs to the Brp/Blh beta-carotene diooxygenase family.</text>
</comment>
<proteinExistence type="inferred from homology"/>
<dbReference type="GO" id="GO:0016121">
    <property type="term" value="P:carotene catabolic process"/>
    <property type="evidence" value="ECO:0007669"/>
    <property type="project" value="UniProtKB-UniRule"/>
</dbReference>
<protein>
    <recommendedName>
        <fullName evidence="1">Probable beta-carotene 15,15'-dioxygenase</fullName>
        <ecNumber evidence="1">1.13.11.63</ecNumber>
    </recommendedName>
</protein>
<name>A0A9R1D5T1_9EURY</name>
<comment type="subcellular location">
    <subcellularLocation>
        <location evidence="1">Cell membrane</location>
        <topology evidence="1">Multi-pass membrane protein</topology>
    </subcellularLocation>
</comment>
<keyword evidence="1" id="KW-1133">Transmembrane helix</keyword>
<keyword evidence="1" id="KW-0223">Dioxygenase</keyword>
<evidence type="ECO:0000256" key="1">
    <source>
        <dbReference type="HAMAP-Rule" id="MF_02093"/>
    </source>
</evidence>
<sequence>MATVETRIGGFGTDRDRGLLSASWIVLIAVLIGVLLAQWANVSMDMRTQAGIYLFGMVVLNLPYGGYEHMANLRSRGLPFGTRYIGLYLLLVAGFIALFFAAPVVGLALAIAVAVTKGGHGGLRVLDALVSTDHLRTKPQRGLAAFVRGGTVMIVPMYFWPGDFAAFSTFMVDIFRPGAFAAVAPYFTEFRVALGGVFAAAVGVHAGLGFVRREALSTWLVDVGETALLILYFALVPVVIAVGLYFPLWYSMRQSARVEAIRDELPSPDPESTPSLHAVVIAFVLGAIATFGLAALVATLAPNPLSTNDPLVSGVAFFSVFISIIALPHVVVGSWLDTDRGIWYVP</sequence>
<comment type="catalytic activity">
    <reaction evidence="1">
        <text>all-trans-beta-carotene + O2 = 2 all-trans-retinal</text>
        <dbReference type="Rhea" id="RHEA:32887"/>
        <dbReference type="ChEBI" id="CHEBI:15379"/>
        <dbReference type="ChEBI" id="CHEBI:17579"/>
        <dbReference type="ChEBI" id="CHEBI:17898"/>
        <dbReference type="EC" id="1.13.11.63"/>
    </reaction>
</comment>
<comment type="caution">
    <text evidence="1">Lacks conserved residue(s) required for the propagation of feature annotation.</text>
</comment>
<feature type="transmembrane region" description="Helical" evidence="1">
    <location>
        <begin position="276"/>
        <end position="299"/>
    </location>
</feature>
<dbReference type="HAMAP" id="MF_02093">
    <property type="entry name" value="Beta_carotene_diox"/>
    <property type="match status" value="1"/>
</dbReference>
<keyword evidence="1" id="KW-0479">Metal-binding</keyword>
<feature type="transmembrane region" description="Helical" evidence="1">
    <location>
        <begin position="192"/>
        <end position="211"/>
    </location>
</feature>
<evidence type="ECO:0000313" key="2">
    <source>
        <dbReference type="EMBL" id="MCQ4333446.1"/>
    </source>
</evidence>
<keyword evidence="1" id="KW-1003">Cell membrane</keyword>
<dbReference type="InterPro" id="IPR022270">
    <property type="entry name" value="Blh_diox"/>
</dbReference>
<keyword evidence="1" id="KW-0408">Iron</keyword>
<feature type="transmembrane region" description="Helical" evidence="1">
    <location>
        <begin position="20"/>
        <end position="38"/>
    </location>
</feature>
<dbReference type="EMBL" id="JAHLKM010000008">
    <property type="protein sequence ID" value="MCQ4333446.1"/>
    <property type="molecule type" value="Genomic_DNA"/>
</dbReference>